<proteinExistence type="predicted"/>
<evidence type="ECO:0000313" key="1">
    <source>
        <dbReference type="EMBL" id="GKX68626.1"/>
    </source>
</evidence>
<name>A0ACB5RHN6_9CLOT</name>
<keyword evidence="2" id="KW-1185">Reference proteome</keyword>
<dbReference type="Proteomes" id="UP001058074">
    <property type="component" value="Unassembled WGS sequence"/>
</dbReference>
<comment type="caution">
    <text evidence="1">The sequence shown here is derived from an EMBL/GenBank/DDBJ whole genome shotgun (WGS) entry which is preliminary data.</text>
</comment>
<organism evidence="1 2">
    <name type="scientific">Inconstantimicrobium mannanitabidum</name>
    <dbReference type="NCBI Taxonomy" id="1604901"/>
    <lineage>
        <taxon>Bacteria</taxon>
        <taxon>Bacillati</taxon>
        <taxon>Bacillota</taxon>
        <taxon>Clostridia</taxon>
        <taxon>Eubacteriales</taxon>
        <taxon>Clostridiaceae</taxon>
        <taxon>Inconstantimicrobium</taxon>
    </lineage>
</organism>
<dbReference type="EMBL" id="BROD01000001">
    <property type="protein sequence ID" value="GKX68626.1"/>
    <property type="molecule type" value="Genomic_DNA"/>
</dbReference>
<evidence type="ECO:0000313" key="2">
    <source>
        <dbReference type="Proteomes" id="UP001058074"/>
    </source>
</evidence>
<accession>A0ACB5RHN6</accession>
<sequence length="179" mass="20683">MMINKLDELMQNKKIASFYMDEEDMERFAVGYVVAANDEYFILAMISPSGLCDGFKLEQVSSIIRIRVDGKYENKILTLAKYHKTKHEEIIFKEDNFISEFLIFAKTKSYIVSLELLNCGFYDVVGYVEKIENGSCVIREIDEYGEEDGVSTVELQDITQISCNSLEESKLKILNKMQY</sequence>
<gene>
    <name evidence="1" type="ORF">rsdtw13_38840</name>
</gene>
<protein>
    <submittedName>
        <fullName evidence="1">Uncharacterized protein</fullName>
    </submittedName>
</protein>
<reference evidence="1" key="1">
    <citation type="journal article" date="2025" name="Int. J. Syst. Evol. Microbiol.">
        <title>Inconstantimicrobium mannanitabidum sp. nov., a novel member of the family Clostridiaceae isolated from anoxic soil under the treatment of reductive soil disinfestation.</title>
        <authorList>
            <person name="Ueki A."/>
            <person name="Tonouchi A."/>
            <person name="Honma S."/>
            <person name="Kaku N."/>
            <person name="Ueki K."/>
        </authorList>
    </citation>
    <scope>NUCLEOTIDE SEQUENCE</scope>
    <source>
        <strain evidence="1">TW13</strain>
    </source>
</reference>